<feature type="region of interest" description="Disordered" evidence="2">
    <location>
        <begin position="921"/>
        <end position="1015"/>
    </location>
</feature>
<feature type="region of interest" description="Disordered" evidence="2">
    <location>
        <begin position="1240"/>
        <end position="1358"/>
    </location>
</feature>
<evidence type="ECO:0000313" key="4">
    <source>
        <dbReference type="EMBL" id="KAG8200476.1"/>
    </source>
</evidence>
<comment type="caution">
    <text evidence="4">The sequence shown here is derived from an EMBL/GenBank/DDBJ whole genome shotgun (WGS) entry which is preliminary data.</text>
</comment>
<evidence type="ECO:0000259" key="3">
    <source>
        <dbReference type="PROSITE" id="PS50869"/>
    </source>
</evidence>
<feature type="region of interest" description="Disordered" evidence="2">
    <location>
        <begin position="483"/>
        <end position="520"/>
    </location>
</feature>
<dbReference type="PROSITE" id="PS50869">
    <property type="entry name" value="BRICHOS"/>
    <property type="match status" value="1"/>
</dbReference>
<feature type="region of interest" description="Disordered" evidence="2">
    <location>
        <begin position="166"/>
        <end position="192"/>
    </location>
</feature>
<feature type="compositionally biased region" description="Low complexity" evidence="2">
    <location>
        <begin position="996"/>
        <end position="1010"/>
    </location>
</feature>
<feature type="compositionally biased region" description="Polar residues" evidence="2">
    <location>
        <begin position="838"/>
        <end position="849"/>
    </location>
</feature>
<feature type="compositionally biased region" description="Polar residues" evidence="2">
    <location>
        <begin position="865"/>
        <end position="883"/>
    </location>
</feature>
<name>A0AAV6VXJ1_9ARAC</name>
<keyword evidence="5" id="KW-1185">Reference proteome</keyword>
<feature type="region of interest" description="Disordered" evidence="2">
    <location>
        <begin position="548"/>
        <end position="593"/>
    </location>
</feature>
<feature type="region of interest" description="Disordered" evidence="2">
    <location>
        <begin position="1063"/>
        <end position="1100"/>
    </location>
</feature>
<feature type="compositionally biased region" description="Basic and acidic residues" evidence="2">
    <location>
        <begin position="394"/>
        <end position="407"/>
    </location>
</feature>
<feature type="region of interest" description="Disordered" evidence="2">
    <location>
        <begin position="227"/>
        <end position="285"/>
    </location>
</feature>
<feature type="compositionally biased region" description="Basic and acidic residues" evidence="2">
    <location>
        <begin position="1248"/>
        <end position="1257"/>
    </location>
</feature>
<feature type="domain" description="BRICHOS" evidence="3">
    <location>
        <begin position="70"/>
        <end position="162"/>
    </location>
</feature>
<evidence type="ECO:0000256" key="2">
    <source>
        <dbReference type="SAM" id="MobiDB-lite"/>
    </source>
</evidence>
<feature type="compositionally biased region" description="Polar residues" evidence="2">
    <location>
        <begin position="176"/>
        <end position="188"/>
    </location>
</feature>
<feature type="compositionally biased region" description="Polar residues" evidence="2">
    <location>
        <begin position="347"/>
        <end position="356"/>
    </location>
</feature>
<feature type="region of interest" description="Disordered" evidence="2">
    <location>
        <begin position="1196"/>
        <end position="1216"/>
    </location>
</feature>
<feature type="compositionally biased region" description="Low complexity" evidence="2">
    <location>
        <begin position="925"/>
        <end position="951"/>
    </location>
</feature>
<sequence>MTFLYHLITSSQFTLEHHQGFCTIFCDAKSIPVPSKEVYVLRYFEDKKIVPIAVEIDLKHQTELLFSLGPDKRRVPVTFYDFSQRKVAYRDYDHRQCFIGDIGRETLEGDRRRLTHLKNGIVKGFYIPTLIIHREIKNKSEVLEQFGNTINSFCNESSVFYVTSHAQLSRKRRDTTSSGTDGNGQFTHHSYGHYGHQTNNYAHYGHETYMTGTVDKGGVVRDGQIRQHQVRTQGSQSYPSEPRGSSVQAPPSNGQLSSRNVPNINIPFQNTLPSRNLGATGSGQFSLQTAQDSGYQLNLPLGITSGSSYRGGVRSQGQYGVGGMHPQIHADSRHIAIPGTETALHRPSSTLQTGHSSIDARRQQQDISHTGHSSDGRDRDGFISPDQSQVVGGHRTDGLKVPDHLRSIDTATGGRREGGIITAGPRQTGFTTSSDRRGGFSPMDVSQTPDTRIIDRGRDQFLSFDRSLPIDYEHNRYRNAYRGLTTTGHGTRGDQRRDSLSSLGPSQTFEDRSIRAMGTPGISQIKHQTAESQRRDGGVSHIITPQAKLSGLSQNRHTTADHAIDSPATSGISQSRRPTYPETGTAGAVPYIRPSTTSDVDRNGFVLPSSNQTVVDQSRNDFSGPHAIDGYQRRYGYATPGVARTDTLADDRRRDGFVLPDSSQTVYPTSVDQPRNEFRLPGFSHTGQPVSIDRSQFVPAVFSQRGDSQYGDSRRDVLHYPTVSESTQTADDFRRDGPFYAGYPITPPREIKTGSTLPGALQSGYPVSTDVEHSRSGILSPGILQSRGGDTGLTTFQVPGGLELPRPENLQYLPGQSRPVSSQARMGDSVRYSGADSAISQTQIQTNVEGTAAEASSAGQLRGHGSQTQVIGSHTGNGSFSAEAQSGFTGGAVQSQVLGNSLGGMSGSSALVEQVGSAQSQVQIGQPSGSASSSAQGRFSSGMTQVRTQTGTTGGSAGAESQSSGLSSSQVQVNINGEGGRPRTGFNGKVSAFVRGGQSSGQSQTQLQGGYDSGRTYSATAQGGFDSTLGFKASGPTLGSVPSTVSPMGRSSSVIRPTTRVATHTGQLQRPGENSAQQIVPGSADKPQVPTDETSGIPRSPYILPLRQSLQQSRIPTHANGISQPSVSEPVVYRSGYQLNQRQPLPQIPAELPSYIPGGSQIQQPRYQPSNIDTQSRVQTGFPSFVSESSQISSLRPGMQQHQPSHTRFPSPVSLSFPGQQIFPEVPKPLALQPAYYEQPSTYISPPRPDHRQDVPRSPDVGIPPGHYQQPATHIPSPIPSLPQVVPRSPDRVIEPGHYQQPATRTASPRRDRPQHVPKSPDLFLQPGHYQQPATHIFPPIPGSPQDVPKSPDVGIQPEHYQQPSLHISPPRPGYPQDVPKTPGDLDIQPRHFELPATHIPDRSQVVPKPPNVGIQPGHYQQPSVHISPPRPDHPQDVPKSPGDLGIQSGHFQQPATHIPDRLSTSVISRLSESGSSGQQRPGPREPDQGSCCDALRSLKRRCCGGSGKPSSSCCSGTSQFEDDFALDFDDGSDKSSGAEPCKVVKAICYIVYKPVGKARICKPTSTTASRC</sequence>
<dbReference type="InterPro" id="IPR007084">
    <property type="entry name" value="BRICHOS_dom"/>
</dbReference>
<gene>
    <name evidence="4" type="ORF">JTE90_000556</name>
</gene>
<evidence type="ECO:0000256" key="1">
    <source>
        <dbReference type="ARBA" id="ARBA00023157"/>
    </source>
</evidence>
<feature type="compositionally biased region" description="Low complexity" evidence="2">
    <location>
        <begin position="958"/>
        <end position="973"/>
    </location>
</feature>
<feature type="region of interest" description="Disordered" evidence="2">
    <location>
        <begin position="1397"/>
        <end position="1490"/>
    </location>
</feature>
<evidence type="ECO:0000313" key="5">
    <source>
        <dbReference type="Proteomes" id="UP000827092"/>
    </source>
</evidence>
<feature type="compositionally biased region" description="Polar residues" evidence="2">
    <location>
        <begin position="567"/>
        <end position="577"/>
    </location>
</feature>
<accession>A0AAV6VXJ1</accession>
<feature type="region of interest" description="Disordered" evidence="2">
    <location>
        <begin position="345"/>
        <end position="449"/>
    </location>
</feature>
<organism evidence="4 5">
    <name type="scientific">Oedothorax gibbosus</name>
    <dbReference type="NCBI Taxonomy" id="931172"/>
    <lineage>
        <taxon>Eukaryota</taxon>
        <taxon>Metazoa</taxon>
        <taxon>Ecdysozoa</taxon>
        <taxon>Arthropoda</taxon>
        <taxon>Chelicerata</taxon>
        <taxon>Arachnida</taxon>
        <taxon>Araneae</taxon>
        <taxon>Araneomorphae</taxon>
        <taxon>Entelegynae</taxon>
        <taxon>Araneoidea</taxon>
        <taxon>Linyphiidae</taxon>
        <taxon>Erigoninae</taxon>
        <taxon>Oedothorax</taxon>
    </lineage>
</organism>
<protein>
    <recommendedName>
        <fullName evidence="3">BRICHOS domain-containing protein</fullName>
    </recommendedName>
</protein>
<dbReference type="EMBL" id="JAFNEN010000015">
    <property type="protein sequence ID" value="KAG8200476.1"/>
    <property type="molecule type" value="Genomic_DNA"/>
</dbReference>
<feature type="compositionally biased region" description="Basic and acidic residues" evidence="2">
    <location>
        <begin position="372"/>
        <end position="381"/>
    </location>
</feature>
<feature type="region of interest" description="Disordered" evidence="2">
    <location>
        <begin position="779"/>
        <end position="883"/>
    </location>
</feature>
<feature type="compositionally biased region" description="Polar residues" evidence="2">
    <location>
        <begin position="1463"/>
        <end position="1480"/>
    </location>
</feature>
<feature type="compositionally biased region" description="Polar residues" evidence="2">
    <location>
        <begin position="1063"/>
        <end position="1080"/>
    </location>
</feature>
<keyword evidence="1" id="KW-1015">Disulfide bond</keyword>
<dbReference type="Proteomes" id="UP000827092">
    <property type="component" value="Unassembled WGS sequence"/>
</dbReference>
<proteinExistence type="predicted"/>
<reference evidence="4 5" key="1">
    <citation type="journal article" date="2022" name="Nat. Ecol. Evol.">
        <title>A masculinizing supergene underlies an exaggerated male reproductive morph in a spider.</title>
        <authorList>
            <person name="Hendrickx F."/>
            <person name="De Corte Z."/>
            <person name="Sonet G."/>
            <person name="Van Belleghem S.M."/>
            <person name="Kostlbacher S."/>
            <person name="Vangestel C."/>
        </authorList>
    </citation>
    <scope>NUCLEOTIDE SEQUENCE [LARGE SCALE GENOMIC DNA]</scope>
    <source>
        <strain evidence="4">W744_W776</strain>
    </source>
</reference>